<accession>A0AAW1DH07</accession>
<organism evidence="1 2">
    <name type="scientific">Rhynocoris fuscipes</name>
    <dbReference type="NCBI Taxonomy" id="488301"/>
    <lineage>
        <taxon>Eukaryota</taxon>
        <taxon>Metazoa</taxon>
        <taxon>Ecdysozoa</taxon>
        <taxon>Arthropoda</taxon>
        <taxon>Hexapoda</taxon>
        <taxon>Insecta</taxon>
        <taxon>Pterygota</taxon>
        <taxon>Neoptera</taxon>
        <taxon>Paraneoptera</taxon>
        <taxon>Hemiptera</taxon>
        <taxon>Heteroptera</taxon>
        <taxon>Panheteroptera</taxon>
        <taxon>Cimicomorpha</taxon>
        <taxon>Reduviidae</taxon>
        <taxon>Harpactorinae</taxon>
        <taxon>Harpactorini</taxon>
        <taxon>Rhynocoris</taxon>
    </lineage>
</organism>
<evidence type="ECO:0000313" key="2">
    <source>
        <dbReference type="Proteomes" id="UP001461498"/>
    </source>
</evidence>
<dbReference type="Proteomes" id="UP001461498">
    <property type="component" value="Unassembled WGS sequence"/>
</dbReference>
<keyword evidence="2" id="KW-1185">Reference proteome</keyword>
<dbReference type="EMBL" id="JAPXFL010000002">
    <property type="protein sequence ID" value="KAK9509996.1"/>
    <property type="molecule type" value="Genomic_DNA"/>
</dbReference>
<evidence type="ECO:0000313" key="1">
    <source>
        <dbReference type="EMBL" id="KAK9509996.1"/>
    </source>
</evidence>
<proteinExistence type="predicted"/>
<gene>
    <name evidence="1" type="ORF">O3M35_004875</name>
</gene>
<dbReference type="AlphaFoldDB" id="A0AAW1DH07"/>
<protein>
    <submittedName>
        <fullName evidence="1">Uncharacterized protein</fullName>
    </submittedName>
</protein>
<comment type="caution">
    <text evidence="1">The sequence shown here is derived from an EMBL/GenBank/DDBJ whole genome shotgun (WGS) entry which is preliminary data.</text>
</comment>
<name>A0AAW1DH07_9HEMI</name>
<sequence>MCWPHQIFYIFGKFHSKLTAYVEILINSIFSSSFNCFNNYKCLRLYIAQKITEKFKIYK</sequence>
<reference evidence="1 2" key="1">
    <citation type="submission" date="2022-12" db="EMBL/GenBank/DDBJ databases">
        <title>Chromosome-level genome assembly of true bugs.</title>
        <authorList>
            <person name="Ma L."/>
            <person name="Li H."/>
        </authorList>
    </citation>
    <scope>NUCLEOTIDE SEQUENCE [LARGE SCALE GENOMIC DNA]</scope>
    <source>
        <strain evidence="1">Lab_2022b</strain>
    </source>
</reference>